<comment type="similarity">
    <text evidence="1">Belongs to the DNA polymerase type-B family.</text>
</comment>
<comment type="caution">
    <text evidence="10">The sequence shown here is derived from an EMBL/GenBank/DDBJ whole genome shotgun (WGS) entry which is preliminary data.</text>
</comment>
<keyword evidence="7" id="KW-0238">DNA-binding</keyword>
<dbReference type="Pfam" id="PF03175">
    <property type="entry name" value="DNA_pol_B_2"/>
    <property type="match status" value="1"/>
</dbReference>
<dbReference type="OrthoDB" id="10053808at2759"/>
<reference evidence="10" key="1">
    <citation type="submission" date="2020-04" db="EMBL/GenBank/DDBJ databases">
        <authorList>
            <person name="Alioto T."/>
            <person name="Alioto T."/>
            <person name="Gomez Garrido J."/>
        </authorList>
    </citation>
    <scope>NUCLEOTIDE SEQUENCE</scope>
    <source>
        <strain evidence="10">A484AB</strain>
    </source>
</reference>
<evidence type="ECO:0000256" key="1">
    <source>
        <dbReference type="ARBA" id="ARBA00005755"/>
    </source>
</evidence>
<dbReference type="GO" id="GO:0006260">
    <property type="term" value="P:DNA replication"/>
    <property type="evidence" value="ECO:0007669"/>
    <property type="project" value="UniProtKB-KW"/>
</dbReference>
<keyword evidence="3" id="KW-0808">Transferase</keyword>
<dbReference type="SUPFAM" id="SSF56672">
    <property type="entry name" value="DNA/RNA polymerases"/>
    <property type="match status" value="1"/>
</dbReference>
<evidence type="ECO:0000259" key="9">
    <source>
        <dbReference type="Pfam" id="PF03175"/>
    </source>
</evidence>
<keyword evidence="5" id="KW-0235">DNA replication</keyword>
<dbReference type="PANTHER" id="PTHR33568">
    <property type="entry name" value="DNA POLYMERASE"/>
    <property type="match status" value="1"/>
</dbReference>
<keyword evidence="4" id="KW-0548">Nucleotidyltransferase</keyword>
<evidence type="ECO:0000256" key="8">
    <source>
        <dbReference type="ARBA" id="ARBA00049244"/>
    </source>
</evidence>
<proteinExistence type="inferred from homology"/>
<sequence>MSSDDREKFYSWYNEQVRRQYEFDFQAEILRYCQSDVDILRRCCLEFRELFSQITDVDPFASCLTIASACNLVFRKTFLQENTIAVIPPCGYKPENKQSVIALKMLAWVAQRDNIAIRHARNHGEQRIDKYLVDGFNVETNTVWEIQGCLWHGCERCYARDTVNPINHMTMQDLKQRTLEKIQFLKNNGYNVVEIWTCDIERQLATESEMKDFFDNFQISEPHEPRHAFFGGRTNATRLYYDVQPEEKIRYVDFCSLYPWCNKYGEYPIGHPEIITENFQPISDYFGLVKCSVLPPRALYHPVLPYRTQGKLMFPLCRTCADNLQQESCHHSDAERTLHGTWVALELEKALGKGYELMRVDEVWHFPEHTDGLFKDYIDTFLKIKQEARKKQVFVKNLSFLVGKFAQRPNMTKVKIISDPAEYFDLLSSDQINVTDANFKFQSGHRGMIDCKVVSVPRGNMSGNQPNIFQGGLPNRIVIGMVDADAFNGTYTKNPFNFKNYDITTMGLTVNGENLPGKPLQLKFGADSNYISAFQTLYAGTHKIFENQGNGITREEYANGYTLFVFDLTPDLCIGDHVQPIKNGNVSVECRFGTPLEAAINIVVLDEFQSLIEIDANRNVLCDFNN</sequence>
<dbReference type="EC" id="2.7.7.7" evidence="2"/>
<dbReference type="Proteomes" id="UP001152795">
    <property type="component" value="Unassembled WGS sequence"/>
</dbReference>
<evidence type="ECO:0000256" key="5">
    <source>
        <dbReference type="ARBA" id="ARBA00022705"/>
    </source>
</evidence>
<dbReference type="GO" id="GO:0003677">
    <property type="term" value="F:DNA binding"/>
    <property type="evidence" value="ECO:0007669"/>
    <property type="project" value="UniProtKB-KW"/>
</dbReference>
<evidence type="ECO:0000256" key="3">
    <source>
        <dbReference type="ARBA" id="ARBA00022679"/>
    </source>
</evidence>
<dbReference type="InterPro" id="IPR004868">
    <property type="entry name" value="DNA-dir_DNA_pol_B_mt/vir"/>
</dbReference>
<dbReference type="GO" id="GO:0003887">
    <property type="term" value="F:DNA-directed DNA polymerase activity"/>
    <property type="evidence" value="ECO:0007669"/>
    <property type="project" value="UniProtKB-KW"/>
</dbReference>
<evidence type="ECO:0000313" key="10">
    <source>
        <dbReference type="EMBL" id="CAB4026311.1"/>
    </source>
</evidence>
<keyword evidence="11" id="KW-1185">Reference proteome</keyword>
<evidence type="ECO:0000256" key="2">
    <source>
        <dbReference type="ARBA" id="ARBA00012417"/>
    </source>
</evidence>
<protein>
    <recommendedName>
        <fullName evidence="2">DNA-directed DNA polymerase</fullName>
        <ecNumber evidence="2">2.7.7.7</ecNumber>
    </recommendedName>
</protein>
<evidence type="ECO:0000256" key="4">
    <source>
        <dbReference type="ARBA" id="ARBA00022695"/>
    </source>
</evidence>
<dbReference type="InterPro" id="IPR043502">
    <property type="entry name" value="DNA/RNA_pol_sf"/>
</dbReference>
<dbReference type="PANTHER" id="PTHR33568:SF3">
    <property type="entry name" value="DNA-DIRECTED DNA POLYMERASE"/>
    <property type="match status" value="1"/>
</dbReference>
<dbReference type="Gene3D" id="3.40.960.10">
    <property type="entry name" value="VSR Endonuclease"/>
    <property type="match status" value="1"/>
</dbReference>
<dbReference type="GO" id="GO:0000166">
    <property type="term" value="F:nucleotide binding"/>
    <property type="evidence" value="ECO:0007669"/>
    <property type="project" value="InterPro"/>
</dbReference>
<dbReference type="AlphaFoldDB" id="A0A7D9JCA5"/>
<name>A0A7D9JCA5_PARCT</name>
<feature type="domain" description="DNA-directed DNA polymerase family B mitochondria/virus" evidence="9">
    <location>
        <begin position="218"/>
        <end position="422"/>
    </location>
</feature>
<evidence type="ECO:0000256" key="7">
    <source>
        <dbReference type="ARBA" id="ARBA00023125"/>
    </source>
</evidence>
<comment type="catalytic activity">
    <reaction evidence="8">
        <text>DNA(n) + a 2'-deoxyribonucleoside 5'-triphosphate = DNA(n+1) + diphosphate</text>
        <dbReference type="Rhea" id="RHEA:22508"/>
        <dbReference type="Rhea" id="RHEA-COMP:17339"/>
        <dbReference type="Rhea" id="RHEA-COMP:17340"/>
        <dbReference type="ChEBI" id="CHEBI:33019"/>
        <dbReference type="ChEBI" id="CHEBI:61560"/>
        <dbReference type="ChEBI" id="CHEBI:173112"/>
        <dbReference type="EC" id="2.7.7.7"/>
    </reaction>
</comment>
<keyword evidence="6" id="KW-0239">DNA-directed DNA polymerase</keyword>
<gene>
    <name evidence="10" type="ORF">PACLA_8A072459</name>
</gene>
<organism evidence="10 11">
    <name type="scientific">Paramuricea clavata</name>
    <name type="common">Red gorgonian</name>
    <name type="synonym">Violescent sea-whip</name>
    <dbReference type="NCBI Taxonomy" id="317549"/>
    <lineage>
        <taxon>Eukaryota</taxon>
        <taxon>Metazoa</taxon>
        <taxon>Cnidaria</taxon>
        <taxon>Anthozoa</taxon>
        <taxon>Octocorallia</taxon>
        <taxon>Malacalcyonacea</taxon>
        <taxon>Plexauridae</taxon>
        <taxon>Paramuricea</taxon>
    </lineage>
</organism>
<evidence type="ECO:0000256" key="6">
    <source>
        <dbReference type="ARBA" id="ARBA00022932"/>
    </source>
</evidence>
<dbReference type="EMBL" id="CACRXK020014128">
    <property type="protein sequence ID" value="CAB4026311.1"/>
    <property type="molecule type" value="Genomic_DNA"/>
</dbReference>
<evidence type="ECO:0000313" key="11">
    <source>
        <dbReference type="Proteomes" id="UP001152795"/>
    </source>
</evidence>
<accession>A0A7D9JCA5</accession>